<dbReference type="RefSeq" id="WP_095376903.1">
    <property type="nucleotide sequence ID" value="NZ_NCWY01000028.1"/>
</dbReference>
<reference evidence="2 3" key="1">
    <citation type="submission" date="2017-04" db="EMBL/GenBank/DDBJ databases">
        <title>Kefir bacterial isolates.</title>
        <authorList>
            <person name="Kim Y."/>
            <person name="Blasche S."/>
            <person name="Patil K.R."/>
        </authorList>
    </citation>
    <scope>NUCLEOTIDE SEQUENCE [LARGE SCALE GENOMIC DNA]</scope>
    <source>
        <strain evidence="2 3">OG2</strain>
    </source>
</reference>
<dbReference type="EMBL" id="NCWY01000028">
    <property type="protein sequence ID" value="PAK92602.1"/>
    <property type="molecule type" value="Genomic_DNA"/>
</dbReference>
<proteinExistence type="predicted"/>
<protein>
    <submittedName>
        <fullName evidence="2">Uncharacterized protein</fullName>
    </submittedName>
</protein>
<keyword evidence="1" id="KW-1133">Transmembrane helix</keyword>
<evidence type="ECO:0000256" key="1">
    <source>
        <dbReference type="SAM" id="Phobius"/>
    </source>
</evidence>
<feature type="transmembrane region" description="Helical" evidence="1">
    <location>
        <begin position="44"/>
        <end position="63"/>
    </location>
</feature>
<name>A0A269Z483_9MICO</name>
<comment type="caution">
    <text evidence="2">The sequence shown here is derived from an EMBL/GenBank/DDBJ whole genome shotgun (WGS) entry which is preliminary data.</text>
</comment>
<gene>
    <name evidence="2" type="ORF">B8X04_16960</name>
</gene>
<accession>A0A269Z483</accession>
<organism evidence="2 3">
    <name type="scientific">Brevibacterium casei</name>
    <dbReference type="NCBI Taxonomy" id="33889"/>
    <lineage>
        <taxon>Bacteria</taxon>
        <taxon>Bacillati</taxon>
        <taxon>Actinomycetota</taxon>
        <taxon>Actinomycetes</taxon>
        <taxon>Micrococcales</taxon>
        <taxon>Brevibacteriaceae</taxon>
        <taxon>Brevibacterium</taxon>
    </lineage>
</organism>
<dbReference type="Proteomes" id="UP000216867">
    <property type="component" value="Unassembled WGS sequence"/>
</dbReference>
<evidence type="ECO:0000313" key="3">
    <source>
        <dbReference type="Proteomes" id="UP000216867"/>
    </source>
</evidence>
<feature type="transmembrane region" description="Helical" evidence="1">
    <location>
        <begin position="12"/>
        <end position="32"/>
    </location>
</feature>
<sequence>MLNTILGLMSTAAILGGSVWLVWGAVILAGGLKDQNGPQTQSGIWQVVGGGIIIAAAALFKTIDPGF</sequence>
<keyword evidence="1" id="KW-0812">Transmembrane</keyword>
<evidence type="ECO:0000313" key="2">
    <source>
        <dbReference type="EMBL" id="PAK92602.1"/>
    </source>
</evidence>
<dbReference type="AlphaFoldDB" id="A0A269Z483"/>
<keyword evidence="1" id="KW-0472">Membrane</keyword>